<dbReference type="HOGENOM" id="CLU_067287_5_0_6"/>
<dbReference type="GO" id="GO:0003677">
    <property type="term" value="F:DNA binding"/>
    <property type="evidence" value="ECO:0007669"/>
    <property type="project" value="UniProtKB-UniRule"/>
</dbReference>
<evidence type="ECO:0000256" key="4">
    <source>
        <dbReference type="HAMAP-Rule" id="MF_00951"/>
    </source>
</evidence>
<dbReference type="NCBIfam" id="TIGR01955">
    <property type="entry name" value="RfaH"/>
    <property type="match status" value="1"/>
</dbReference>
<dbReference type="SMART" id="SM00738">
    <property type="entry name" value="NGN"/>
    <property type="match status" value="1"/>
</dbReference>
<dbReference type="EMBL" id="CP001560">
    <property type="protein sequence ID" value="AFJ48789.1"/>
    <property type="molecule type" value="Genomic_DNA"/>
</dbReference>
<keyword evidence="2 4" id="KW-0805">Transcription regulation</keyword>
<proteinExistence type="inferred from homology"/>
<dbReference type="InterPro" id="IPR036735">
    <property type="entry name" value="NGN_dom_sf"/>
</dbReference>
<dbReference type="GO" id="GO:0005829">
    <property type="term" value="C:cytosol"/>
    <property type="evidence" value="ECO:0007669"/>
    <property type="project" value="TreeGrafter"/>
</dbReference>
<organism evidence="6 7">
    <name type="scientific">Shimwellia blattae (strain ATCC 29907 / DSM 4481 / JCM 1650 / NBRC 105725 / CDC 9005-74)</name>
    <name type="common">Escherichia blattae</name>
    <dbReference type="NCBI Taxonomy" id="630626"/>
    <lineage>
        <taxon>Bacteria</taxon>
        <taxon>Pseudomonadati</taxon>
        <taxon>Pseudomonadota</taxon>
        <taxon>Gammaproteobacteria</taxon>
        <taxon>Enterobacterales</taxon>
        <taxon>Enterobacteriaceae</taxon>
        <taxon>Shimwellia</taxon>
    </lineage>
</organism>
<comment type="function">
    <text evidence="4">Enhances distal genes transcription elongation in a specialized subset of operons that encode extracytoplasmic components. RfaH is recruited into a multi-component RNA polymerase complex by the ops element, which is a short conserved DNA sequence located downstream of the main promoter of these operons. Once bound, RfaH suppresses pausing and inhibits Rho-dependent and intrinsic termination at a subset of sites. Termination signals are bypassed, which allows complete synthesis of long RNA chains.</text>
</comment>
<keyword evidence="7" id="KW-1185">Reference proteome</keyword>
<reference evidence="6 7" key="1">
    <citation type="journal article" date="2012" name="J. Bacteriol.">
        <title>Complete genome sequence of the B12-producing Shimwellia blattae strain DSM 4481, isolated from a cockroach.</title>
        <authorList>
            <person name="Brzuszkiewicz E."/>
            <person name="Waschkowitz T."/>
            <person name="Wiezer A."/>
            <person name="Daniel R."/>
        </authorList>
    </citation>
    <scope>NUCLEOTIDE SEQUENCE [LARGE SCALE GENOMIC DNA]</scope>
    <source>
        <strain evidence="7">ATCC 29907 / DSM 4481 / JCM 1650 / NBRC 105725 / CDC 9005-74</strain>
    </source>
</reference>
<dbReference type="STRING" id="630626.EBL_c37500"/>
<feature type="domain" description="NusG-like N-terminal" evidence="5">
    <location>
        <begin position="63"/>
        <end position="162"/>
    </location>
</feature>
<dbReference type="PANTHER" id="PTHR30265:SF7">
    <property type="entry name" value="TRANSCRIPTION ANTITERMINATION PROTEIN RFAH"/>
    <property type="match status" value="1"/>
</dbReference>
<dbReference type="SUPFAM" id="SSF82679">
    <property type="entry name" value="N-utilization substance G protein NusG, N-terminal domain"/>
    <property type="match status" value="1"/>
</dbReference>
<dbReference type="NCBIfam" id="NF006534">
    <property type="entry name" value="PRK09014.1"/>
    <property type="match status" value="1"/>
</dbReference>
<keyword evidence="4" id="KW-0238">DNA-binding</keyword>
<comment type="similarity">
    <text evidence="4">Belongs to the RfaH family.</text>
</comment>
<evidence type="ECO:0000256" key="1">
    <source>
        <dbReference type="ARBA" id="ARBA00022814"/>
    </source>
</evidence>
<evidence type="ECO:0000313" key="7">
    <source>
        <dbReference type="Proteomes" id="UP000001955"/>
    </source>
</evidence>
<dbReference type="AlphaFoldDB" id="I2BE35"/>
<dbReference type="InterPro" id="IPR006645">
    <property type="entry name" value="NGN-like_dom"/>
</dbReference>
<protein>
    <recommendedName>
        <fullName evidence="4">Transcription antitermination protein RfaH</fullName>
    </recommendedName>
</protein>
<dbReference type="Proteomes" id="UP000001955">
    <property type="component" value="Chromosome"/>
</dbReference>
<accession>I2BE35</accession>
<dbReference type="GO" id="GO:0006354">
    <property type="term" value="P:DNA-templated transcription elongation"/>
    <property type="evidence" value="ECO:0007669"/>
    <property type="project" value="InterPro"/>
</dbReference>
<dbReference type="InterPro" id="IPR043425">
    <property type="entry name" value="NusG-like"/>
</dbReference>
<keyword evidence="3 4" id="KW-0804">Transcription</keyword>
<dbReference type="Gene3D" id="3.30.70.940">
    <property type="entry name" value="NusG, N-terminal domain"/>
    <property type="match status" value="1"/>
</dbReference>
<dbReference type="Pfam" id="PF02357">
    <property type="entry name" value="NusG"/>
    <property type="match status" value="1"/>
</dbReference>
<dbReference type="HAMAP" id="MF_00951">
    <property type="entry name" value="RfaH"/>
    <property type="match status" value="1"/>
</dbReference>
<comment type="subunit">
    <text evidence="4">Interacts with both the nontemplate DNA and the RNA polymerase (RNAP).</text>
</comment>
<evidence type="ECO:0000256" key="3">
    <source>
        <dbReference type="ARBA" id="ARBA00023163"/>
    </source>
</evidence>
<evidence type="ECO:0000313" key="6">
    <source>
        <dbReference type="EMBL" id="AFJ48789.1"/>
    </source>
</evidence>
<dbReference type="eggNOG" id="COG0250">
    <property type="taxonomic scope" value="Bacteria"/>
</dbReference>
<dbReference type="InterPro" id="IPR010215">
    <property type="entry name" value="Transcription_antiterm_RfaH"/>
</dbReference>
<gene>
    <name evidence="4" type="primary">rfaH</name>
    <name evidence="6" type="ordered locus">EBL_c37500</name>
</gene>
<dbReference type="CDD" id="cd09892">
    <property type="entry name" value="NGN_SP_RfaH"/>
    <property type="match status" value="1"/>
</dbReference>
<dbReference type="PANTHER" id="PTHR30265">
    <property type="entry name" value="RHO-INTERACTING TRANSCRIPTION TERMINATION FACTOR NUSG"/>
    <property type="match status" value="1"/>
</dbReference>
<evidence type="ECO:0000259" key="5">
    <source>
        <dbReference type="SMART" id="SM00738"/>
    </source>
</evidence>
<dbReference type="PATRIC" id="fig|630626.3.peg.3658"/>
<sequence>MPWYRFLISALVYVFHDADAVFLLRKRERCRPLPHSGHNTLSPTVKTVVLLFCAPDHKKRVLMQSWYLLYCKRGQIERAREHLERQQVNCMTPMITLEKMVRGKRTAVSEPLFPNYLFIEFDPEHIHTTTISSTRGVSHFVRFGTLPATVPIDVIQQLSNWPTEDVVDPDTPWPGDNVVITDGAFEGLEAIFTEPDGETRSMLLLNLLNKQVMQSVRNTDFRKA</sequence>
<keyword evidence="1 4" id="KW-0889">Transcription antitermination</keyword>
<dbReference type="GO" id="GO:0001073">
    <property type="term" value="F:transcription antitermination factor activity, DNA binding"/>
    <property type="evidence" value="ECO:0007669"/>
    <property type="project" value="UniProtKB-UniRule"/>
</dbReference>
<dbReference type="KEGG" id="ebt:EBL_c37500"/>
<evidence type="ECO:0000256" key="2">
    <source>
        <dbReference type="ARBA" id="ARBA00023015"/>
    </source>
</evidence>
<name>I2BE35_SHIBC</name>